<evidence type="ECO:0000313" key="7">
    <source>
        <dbReference type="EMBL" id="CAB4999184.1"/>
    </source>
</evidence>
<proteinExistence type="predicted"/>
<dbReference type="AlphaFoldDB" id="A0A6J6R447"/>
<name>A0A6J6R447_9ZZZZ</name>
<evidence type="ECO:0000313" key="5">
    <source>
        <dbReference type="EMBL" id="CAB4848668.1"/>
    </source>
</evidence>
<feature type="region of interest" description="Disordered" evidence="1">
    <location>
        <begin position="28"/>
        <end position="59"/>
    </location>
</feature>
<dbReference type="EMBL" id="CAEZYF010000005">
    <property type="protein sequence ID" value="CAB4718721.1"/>
    <property type="molecule type" value="Genomic_DNA"/>
</dbReference>
<dbReference type="EMBL" id="CAESGF010000007">
    <property type="protein sequence ID" value="CAB4363777.1"/>
    <property type="molecule type" value="Genomic_DNA"/>
</dbReference>
<gene>
    <name evidence="3" type="ORF">UFOPK2656_01163</name>
    <name evidence="4" type="ORF">UFOPK3099_03001</name>
    <name evidence="5" type="ORF">UFOPK3267_00757</name>
    <name evidence="6" type="ORF">UFOPK3651_01461</name>
    <name evidence="7" type="ORF">UFOPK3931_02016</name>
    <name evidence="2" type="ORF">UFOPK4189_01552</name>
</gene>
<evidence type="ECO:0000313" key="2">
    <source>
        <dbReference type="EMBL" id="CAB4363777.1"/>
    </source>
</evidence>
<dbReference type="EMBL" id="CAFBIY010000029">
    <property type="protein sequence ID" value="CAB4848668.1"/>
    <property type="molecule type" value="Genomic_DNA"/>
</dbReference>
<accession>A0A6J6R447</accession>
<dbReference type="EMBL" id="CAFBOL010000059">
    <property type="protein sequence ID" value="CAB4999184.1"/>
    <property type="molecule type" value="Genomic_DNA"/>
</dbReference>
<evidence type="ECO:0000313" key="3">
    <source>
        <dbReference type="EMBL" id="CAB4718721.1"/>
    </source>
</evidence>
<dbReference type="PROSITE" id="PS51257">
    <property type="entry name" value="PROKAR_LIPOPROTEIN"/>
    <property type="match status" value="1"/>
</dbReference>
<protein>
    <submittedName>
        <fullName evidence="3">Unannotated protein</fullName>
    </submittedName>
</protein>
<evidence type="ECO:0000256" key="1">
    <source>
        <dbReference type="SAM" id="MobiDB-lite"/>
    </source>
</evidence>
<evidence type="ECO:0000313" key="6">
    <source>
        <dbReference type="EMBL" id="CAB4930806.1"/>
    </source>
</evidence>
<reference evidence="3" key="1">
    <citation type="submission" date="2020-05" db="EMBL/GenBank/DDBJ databases">
        <authorList>
            <person name="Chiriac C."/>
            <person name="Salcher M."/>
            <person name="Ghai R."/>
            <person name="Kavagutti S V."/>
        </authorList>
    </citation>
    <scope>NUCLEOTIDE SEQUENCE</scope>
</reference>
<dbReference type="EMBL" id="CAFAAV010000366">
    <property type="protein sequence ID" value="CAB4836090.1"/>
    <property type="molecule type" value="Genomic_DNA"/>
</dbReference>
<evidence type="ECO:0000313" key="4">
    <source>
        <dbReference type="EMBL" id="CAB4836090.1"/>
    </source>
</evidence>
<sequence>MNRTTALAVAGIALLALATGCSDDKQVTLPSGSTPVGESLPAATEQPAGDPATGDSPMGSCHVTVTGYVNAEWTSEGGAKSVGYGPWIPQAGGTTAIGALDESFFILNCKGPGESYIGFGPVHKAKIPMQPGTYTIEPATNVAGSSENGIITAMLGFDGTDTNWGASAQGQLVITAFDDQHIAGTFTIPVTDVLTKLSGTHKGAAVITGEFDYANPV</sequence>
<dbReference type="EMBL" id="CAFBMT010000007">
    <property type="protein sequence ID" value="CAB4930806.1"/>
    <property type="molecule type" value="Genomic_DNA"/>
</dbReference>
<organism evidence="3">
    <name type="scientific">freshwater metagenome</name>
    <dbReference type="NCBI Taxonomy" id="449393"/>
    <lineage>
        <taxon>unclassified sequences</taxon>
        <taxon>metagenomes</taxon>
        <taxon>ecological metagenomes</taxon>
    </lineage>
</organism>